<evidence type="ECO:0000313" key="4">
    <source>
        <dbReference type="Proteomes" id="UP000002210"/>
    </source>
</evidence>
<dbReference type="Pfam" id="PF07726">
    <property type="entry name" value="AAA_3"/>
    <property type="match status" value="1"/>
</dbReference>
<dbReference type="Pfam" id="PF17863">
    <property type="entry name" value="AAA_lid_2"/>
    <property type="match status" value="1"/>
</dbReference>
<dbReference type="GO" id="GO:0005524">
    <property type="term" value="F:ATP binding"/>
    <property type="evidence" value="ECO:0007669"/>
    <property type="project" value="InterPro"/>
</dbReference>
<dbReference type="PANTHER" id="PTHR42759:SF5">
    <property type="entry name" value="METHANOL DEHYDROGENASE REGULATOR"/>
    <property type="match status" value="1"/>
</dbReference>
<dbReference type="InterPro" id="IPR011703">
    <property type="entry name" value="ATPase_AAA-3"/>
</dbReference>
<reference evidence="3 4" key="1">
    <citation type="submission" date="2009-02" db="EMBL/GenBank/DDBJ databases">
        <title>Genome sequence of Bacillus cereus 03BB102.</title>
        <authorList>
            <person name="Dodson R.J."/>
            <person name="Jackson P."/>
            <person name="Munk A.C."/>
            <person name="Brettin T."/>
            <person name="Bruce D."/>
            <person name="Detter C."/>
            <person name="Tapia R."/>
            <person name="Han C."/>
            <person name="Sutton G."/>
            <person name="Sims D."/>
        </authorList>
    </citation>
    <scope>NUCLEOTIDE SEQUENCE [LARGE SCALE GENOMIC DNA]</scope>
    <source>
        <strain evidence="3 4">03BB102</strain>
    </source>
</reference>
<feature type="domain" description="ChlI/MoxR AAA lid" evidence="2">
    <location>
        <begin position="227"/>
        <end position="298"/>
    </location>
</feature>
<dbReference type="PIRSF" id="PIRSF002849">
    <property type="entry name" value="AAA_ATPase_chaperone_MoxR_prd"/>
    <property type="match status" value="1"/>
</dbReference>
<dbReference type="Gene3D" id="1.10.8.80">
    <property type="entry name" value="Magnesium chelatase subunit I, C-Terminal domain"/>
    <property type="match status" value="1"/>
</dbReference>
<dbReference type="RefSeq" id="WP_000353256.1">
    <property type="nucleotide sequence ID" value="NC_012472.1"/>
</dbReference>
<feature type="domain" description="ATPase AAA-3" evidence="1">
    <location>
        <begin position="34"/>
        <end position="164"/>
    </location>
</feature>
<dbReference type="Gene3D" id="3.40.50.300">
    <property type="entry name" value="P-loop containing nucleotide triphosphate hydrolases"/>
    <property type="match status" value="1"/>
</dbReference>
<dbReference type="InterPro" id="IPR041628">
    <property type="entry name" value="ChlI/MoxR_AAA_lid"/>
</dbReference>
<dbReference type="SUPFAM" id="SSF52540">
    <property type="entry name" value="P-loop containing nucleoside triphosphate hydrolases"/>
    <property type="match status" value="1"/>
</dbReference>
<evidence type="ECO:0000259" key="2">
    <source>
        <dbReference type="Pfam" id="PF17863"/>
    </source>
</evidence>
<proteinExistence type="predicted"/>
<dbReference type="EMBL" id="CP001407">
    <property type="protein sequence ID" value="ACO30587.1"/>
    <property type="molecule type" value="Genomic_DNA"/>
</dbReference>
<accession>A0A158RTF3</accession>
<dbReference type="InterPro" id="IPR050764">
    <property type="entry name" value="CbbQ/NirQ/NorQ/GpvN"/>
</dbReference>
<gene>
    <name evidence="3" type="ordered locus">BCA_3219</name>
</gene>
<dbReference type="PATRIC" id="fig|572264.18.peg.3177"/>
<organism evidence="3 4">
    <name type="scientific">Bacillus cereus (strain 03BB102)</name>
    <dbReference type="NCBI Taxonomy" id="572264"/>
    <lineage>
        <taxon>Bacteria</taxon>
        <taxon>Bacillati</taxon>
        <taxon>Bacillota</taxon>
        <taxon>Bacilli</taxon>
        <taxon>Bacillales</taxon>
        <taxon>Bacillaceae</taxon>
        <taxon>Bacillus</taxon>
        <taxon>Bacillus cereus group</taxon>
    </lineage>
</organism>
<protein>
    <submittedName>
        <fullName evidence="3">Magnesium chelatase, ChlI subunit methanol dehydrogenase regulator</fullName>
    </submittedName>
</protein>
<name>A0A158RTF3_BACC3</name>
<evidence type="ECO:0000259" key="1">
    <source>
        <dbReference type="Pfam" id="PF07726"/>
    </source>
</evidence>
<dbReference type="GO" id="GO:0016887">
    <property type="term" value="F:ATP hydrolysis activity"/>
    <property type="evidence" value="ECO:0007669"/>
    <property type="project" value="InterPro"/>
</dbReference>
<dbReference type="Proteomes" id="UP000002210">
    <property type="component" value="Chromosome"/>
</dbReference>
<sequence length="309" mass="34503">MDILKAVKNNIAQIIVGNDAAIELVMIALVANGHILLEDVPGTGKTSLAKSLARSIDGKFQRLQFTSDTLPGDVIGLEYFDMKESDFKTRMGPIFANIALVDEINRAVPRTQSALLEVMEERTVTISGHTYKLPSPFLVLATQNPLESSGTFPLPDAQLDRFLLTVRQGYPNREHEREMLRRFRLGNPMESLQSVLSCEEILDLQQQAQNILIHEEVENYLLDIVKATREHNLVEIGVSPRGSLAFMRAAQSRALLNGRSYCTPEDFRFLAKPVCSHRLTLTIEGEMKTTKTQVIQEILETVSAPVESV</sequence>
<dbReference type="KEGG" id="bcx:BCA_3219"/>
<dbReference type="InterPro" id="IPR027417">
    <property type="entry name" value="P-loop_NTPase"/>
</dbReference>
<evidence type="ECO:0000313" key="3">
    <source>
        <dbReference type="EMBL" id="ACO30587.1"/>
    </source>
</evidence>
<dbReference type="AlphaFoldDB" id="A0A158RTF3"/>
<dbReference type="PANTHER" id="PTHR42759">
    <property type="entry name" value="MOXR FAMILY PROTEIN"/>
    <property type="match status" value="1"/>
</dbReference>